<dbReference type="SUPFAM" id="SSF56091">
    <property type="entry name" value="DNA ligase/mRNA capping enzyme, catalytic domain"/>
    <property type="match status" value="1"/>
</dbReference>
<name>L1LG96_THEEQ</name>
<dbReference type="KEGG" id="beq:BEWA_043250"/>
<comment type="caution">
    <text evidence="11">The sequence shown here is derived from an EMBL/GenBank/DDBJ whole genome shotgun (WGS) entry which is preliminary data.</text>
</comment>
<dbReference type="VEuPathDB" id="PiroplasmaDB:BEWA_043250"/>
<feature type="domain" description="Snurportin-1 m3G cap-binding" evidence="10">
    <location>
        <begin position="141"/>
        <end position="291"/>
    </location>
</feature>
<dbReference type="GO" id="GO:0061015">
    <property type="term" value="P:snRNA import into nucleus"/>
    <property type="evidence" value="ECO:0007669"/>
    <property type="project" value="InterPro"/>
</dbReference>
<evidence type="ECO:0000259" key="10">
    <source>
        <dbReference type="Pfam" id="PF21974"/>
    </source>
</evidence>
<keyword evidence="9" id="KW-0539">Nucleus</keyword>
<evidence type="ECO:0000256" key="1">
    <source>
        <dbReference type="ARBA" id="ARBA00003975"/>
    </source>
</evidence>
<dbReference type="eggNOG" id="KOG3132">
    <property type="taxonomic scope" value="Eukaryota"/>
</dbReference>
<dbReference type="InterPro" id="IPR017336">
    <property type="entry name" value="Snurportin-1"/>
</dbReference>
<comment type="function">
    <text evidence="1">Functions as an U snRNP-specific nuclear import adapter. Involved in the trimethylguanosine (m3G)-cap-dependent nuclear import of U snRNPs. Binds specifically to the terminal m3G-cap U snRNAs.</text>
</comment>
<dbReference type="AlphaFoldDB" id="L1LG96"/>
<reference evidence="11 12" key="1">
    <citation type="journal article" date="2012" name="BMC Genomics">
        <title>Comparative genomic analysis and phylogenetic position of Theileria equi.</title>
        <authorList>
            <person name="Kappmeyer L.S."/>
            <person name="Thiagarajan M."/>
            <person name="Herndon D.R."/>
            <person name="Ramsay J.D."/>
            <person name="Caler E."/>
            <person name="Djikeng A."/>
            <person name="Gillespie J.J."/>
            <person name="Lau A.O."/>
            <person name="Roalson E.H."/>
            <person name="Silva J.C."/>
            <person name="Silva M.G."/>
            <person name="Suarez C.E."/>
            <person name="Ueti M.W."/>
            <person name="Nene V.M."/>
            <person name="Mealey R.H."/>
            <person name="Knowles D.P."/>
            <person name="Brayton K.A."/>
        </authorList>
    </citation>
    <scope>NUCLEOTIDE SEQUENCE [LARGE SCALE GENOMIC DNA]</scope>
    <source>
        <strain evidence="11 12">WA</strain>
    </source>
</reference>
<evidence type="ECO:0000313" key="11">
    <source>
        <dbReference type="EMBL" id="EKX74284.1"/>
    </source>
</evidence>
<dbReference type="GO" id="GO:0005737">
    <property type="term" value="C:cytoplasm"/>
    <property type="evidence" value="ECO:0007669"/>
    <property type="project" value="UniProtKB-SubCell"/>
</dbReference>
<dbReference type="InterPro" id="IPR047857">
    <property type="entry name" value="Snurportin1_C"/>
</dbReference>
<keyword evidence="6" id="KW-0813">Transport</keyword>
<protein>
    <recommendedName>
        <fullName evidence="5">Snurportin-1</fullName>
    </recommendedName>
</protein>
<evidence type="ECO:0000256" key="8">
    <source>
        <dbReference type="ARBA" id="ARBA00022884"/>
    </source>
</evidence>
<accession>L1LG96</accession>
<evidence type="ECO:0000313" key="12">
    <source>
        <dbReference type="Proteomes" id="UP000031512"/>
    </source>
</evidence>
<dbReference type="EMBL" id="ACOU01000002">
    <property type="protein sequence ID" value="EKX74284.1"/>
    <property type="molecule type" value="Genomic_DNA"/>
</dbReference>
<dbReference type="PANTHER" id="PTHR13403">
    <property type="entry name" value="SNURPORTIN1 RNUT1 PROTEIN RNA, U TRANSPORTER 1"/>
    <property type="match status" value="1"/>
</dbReference>
<organism evidence="11 12">
    <name type="scientific">Theileria equi strain WA</name>
    <dbReference type="NCBI Taxonomy" id="1537102"/>
    <lineage>
        <taxon>Eukaryota</taxon>
        <taxon>Sar</taxon>
        <taxon>Alveolata</taxon>
        <taxon>Apicomplexa</taxon>
        <taxon>Aconoidasida</taxon>
        <taxon>Piroplasmida</taxon>
        <taxon>Theileriidae</taxon>
        <taxon>Theileria</taxon>
    </lineage>
</organism>
<evidence type="ECO:0000256" key="6">
    <source>
        <dbReference type="ARBA" id="ARBA00022448"/>
    </source>
</evidence>
<sequence length="412" mass="47612">MSETSDDRLSFCLDRMRDRAQDVLNIDLQKLSKRSRIETLQTLRKQLAEKRREEFLERLKRFSSYNARHIDNNYSGNNSQDYNNSSDSEDSSALSVMFNSRYFSIKSFVSKNITSILVWPDFIIATDTHIREEATALCNSLVCVRPEGHRVLVLVDNFCAIEFSKNGKIRRRFKVHFTRGPTILDCVLLDYNKKLEVKDLHYYVSDILMYNGCLLASSEAACRIFIMRSRLEEAYISRPIGEPIFTPLEYKECTRESMIDAYYSMNDLEHEKDSLVFVDKNAGYIGGYNPNWLCWRDGNTSKYASTCEVRAKVIVEGSFLKTLDDVIIGSVPDGVNLEDSDIATIRIHDVNLKDTKITSFQICEQTLTRGHKARRVADPMRKIIRAWLNTKTNPEFSFNRLIDTVSTFSNKF</sequence>
<keyword evidence="8" id="KW-0694">RNA-binding</keyword>
<evidence type="ECO:0000256" key="2">
    <source>
        <dbReference type="ARBA" id="ARBA00004123"/>
    </source>
</evidence>
<keyword evidence="12" id="KW-1185">Reference proteome</keyword>
<dbReference type="OrthoDB" id="364737at2759"/>
<dbReference type="PANTHER" id="PTHR13403:SF6">
    <property type="entry name" value="SNURPORTIN-1"/>
    <property type="match status" value="1"/>
</dbReference>
<evidence type="ECO:0000256" key="7">
    <source>
        <dbReference type="ARBA" id="ARBA00022490"/>
    </source>
</evidence>
<dbReference type="Pfam" id="PF21974">
    <property type="entry name" value="SPN1_m3Gcap_bd"/>
    <property type="match status" value="1"/>
</dbReference>
<comment type="subcellular location">
    <subcellularLocation>
        <location evidence="3">Cytoplasm</location>
    </subcellularLocation>
    <subcellularLocation>
        <location evidence="2">Nucleus</location>
    </subcellularLocation>
</comment>
<dbReference type="Gene3D" id="3.30.470.30">
    <property type="entry name" value="DNA ligase/mRNA capping enzyme"/>
    <property type="match status" value="1"/>
</dbReference>
<gene>
    <name evidence="11" type="ORF">BEWA_043250</name>
</gene>
<evidence type="ECO:0000256" key="9">
    <source>
        <dbReference type="ARBA" id="ARBA00023242"/>
    </source>
</evidence>
<dbReference type="RefSeq" id="XP_004833736.1">
    <property type="nucleotide sequence ID" value="XM_004833679.1"/>
</dbReference>
<evidence type="ECO:0000256" key="4">
    <source>
        <dbReference type="ARBA" id="ARBA00007540"/>
    </source>
</evidence>
<proteinExistence type="inferred from homology"/>
<evidence type="ECO:0000256" key="3">
    <source>
        <dbReference type="ARBA" id="ARBA00004496"/>
    </source>
</evidence>
<dbReference type="STRING" id="1537102.L1LG96"/>
<dbReference type="GO" id="GO:0005634">
    <property type="term" value="C:nucleus"/>
    <property type="evidence" value="ECO:0007669"/>
    <property type="project" value="UniProtKB-SubCell"/>
</dbReference>
<keyword evidence="7" id="KW-0963">Cytoplasm</keyword>
<evidence type="ECO:0000256" key="5">
    <source>
        <dbReference type="ARBA" id="ARBA00016034"/>
    </source>
</evidence>
<dbReference type="Proteomes" id="UP000031512">
    <property type="component" value="Unassembled WGS sequence"/>
</dbReference>
<comment type="similarity">
    <text evidence="4">Belongs to the snurportin family.</text>
</comment>
<dbReference type="GeneID" id="15807732"/>
<dbReference type="GO" id="GO:0003723">
    <property type="term" value="F:RNA binding"/>
    <property type="evidence" value="ECO:0007669"/>
    <property type="project" value="UniProtKB-KW"/>
</dbReference>